<gene>
    <name evidence="2" type="ORF">Taro_001898</name>
</gene>
<dbReference type="Proteomes" id="UP000652761">
    <property type="component" value="Unassembled WGS sequence"/>
</dbReference>
<organism evidence="2 3">
    <name type="scientific">Colocasia esculenta</name>
    <name type="common">Wild taro</name>
    <name type="synonym">Arum esculentum</name>
    <dbReference type="NCBI Taxonomy" id="4460"/>
    <lineage>
        <taxon>Eukaryota</taxon>
        <taxon>Viridiplantae</taxon>
        <taxon>Streptophyta</taxon>
        <taxon>Embryophyta</taxon>
        <taxon>Tracheophyta</taxon>
        <taxon>Spermatophyta</taxon>
        <taxon>Magnoliopsida</taxon>
        <taxon>Liliopsida</taxon>
        <taxon>Araceae</taxon>
        <taxon>Aroideae</taxon>
        <taxon>Colocasieae</taxon>
        <taxon>Colocasia</taxon>
    </lineage>
</organism>
<keyword evidence="1" id="KW-0812">Transmembrane</keyword>
<keyword evidence="1" id="KW-0472">Membrane</keyword>
<evidence type="ECO:0000256" key="1">
    <source>
        <dbReference type="SAM" id="Phobius"/>
    </source>
</evidence>
<comment type="caution">
    <text evidence="2">The sequence shown here is derived from an EMBL/GenBank/DDBJ whole genome shotgun (WGS) entry which is preliminary data.</text>
</comment>
<name>A0A843TCI0_COLES</name>
<evidence type="ECO:0000313" key="2">
    <source>
        <dbReference type="EMBL" id="MQL69608.1"/>
    </source>
</evidence>
<evidence type="ECO:0000313" key="3">
    <source>
        <dbReference type="Proteomes" id="UP000652761"/>
    </source>
</evidence>
<accession>A0A843TCI0</accession>
<sequence>MVMQTSRPLAGVQEVRSLQLVSHRESTEICKEVITVAISKKGVWLPCEFRLRAAVCCSCCCVTCVASVVAECVRAVMAWLALDSLGGVFLASLGAVLLAVFGAFGCMCVAAAERACVWCGLHRCKVVAYGTGRSVFALLVVPCCWGVCYVGLLCGLLFVHCCVLCSAWSALLLGLSRCSMCHVASLVKRCDTCLWLLSAWCWLVMSSVEVLPKFFSVGSGRSELASTSIDIDCESAAISMDAYSESTTRYVDVNIPDQLRFQIWKHLRKLSLLF</sequence>
<dbReference type="AlphaFoldDB" id="A0A843TCI0"/>
<reference evidence="2" key="1">
    <citation type="submission" date="2017-07" db="EMBL/GenBank/DDBJ databases">
        <title>Taro Niue Genome Assembly and Annotation.</title>
        <authorList>
            <person name="Atibalentja N."/>
            <person name="Keating K."/>
            <person name="Fields C.J."/>
        </authorList>
    </citation>
    <scope>NUCLEOTIDE SEQUENCE</scope>
    <source>
        <strain evidence="2">Niue_2</strain>
        <tissue evidence="2">Leaf</tissue>
    </source>
</reference>
<dbReference type="EMBL" id="NMUH01000042">
    <property type="protein sequence ID" value="MQL69608.1"/>
    <property type="molecule type" value="Genomic_DNA"/>
</dbReference>
<feature type="transmembrane region" description="Helical" evidence="1">
    <location>
        <begin position="49"/>
        <end position="69"/>
    </location>
</feature>
<feature type="transmembrane region" description="Helical" evidence="1">
    <location>
        <begin position="89"/>
        <end position="113"/>
    </location>
</feature>
<protein>
    <submittedName>
        <fullName evidence="2">Uncharacterized protein</fullName>
    </submittedName>
</protein>
<keyword evidence="1" id="KW-1133">Transmembrane helix</keyword>
<feature type="transmembrane region" description="Helical" evidence="1">
    <location>
        <begin position="134"/>
        <end position="159"/>
    </location>
</feature>
<keyword evidence="3" id="KW-1185">Reference proteome</keyword>
<proteinExistence type="predicted"/>